<dbReference type="Pfam" id="PF08747">
    <property type="entry name" value="BrxB"/>
    <property type="match status" value="1"/>
</dbReference>
<reference evidence="1 2" key="1">
    <citation type="submission" date="2018-04" db="EMBL/GenBank/DDBJ databases">
        <title>Genomic Encyclopedia of Archaeal and Bacterial Type Strains, Phase II (KMG-II): from individual species to whole genera.</title>
        <authorList>
            <person name="Goeker M."/>
        </authorList>
    </citation>
    <scope>NUCLEOTIDE SEQUENCE [LARGE SCALE GENOMIC DNA]</scope>
    <source>
        <strain evidence="1 2">DSM 18806</strain>
    </source>
</reference>
<dbReference type="OrthoDB" id="1093513at2"/>
<organism evidence="1 2">
    <name type="scientific">Trichococcus patagoniensis</name>
    <dbReference type="NCBI Taxonomy" id="382641"/>
    <lineage>
        <taxon>Bacteria</taxon>
        <taxon>Bacillati</taxon>
        <taxon>Bacillota</taxon>
        <taxon>Bacilli</taxon>
        <taxon>Lactobacillales</taxon>
        <taxon>Carnobacteriaceae</taxon>
        <taxon>Trichococcus</taxon>
    </lineage>
</organism>
<evidence type="ECO:0000313" key="2">
    <source>
        <dbReference type="Proteomes" id="UP000244161"/>
    </source>
</evidence>
<dbReference type="AlphaFoldDB" id="A0A2T5IHM1"/>
<dbReference type="RefSeq" id="WP_108033170.1">
    <property type="nucleotide sequence ID" value="NZ_QAOM01000014.1"/>
</dbReference>
<proteinExistence type="predicted"/>
<dbReference type="Proteomes" id="UP000244161">
    <property type="component" value="Unassembled WGS sequence"/>
</dbReference>
<accession>A0A2T5IHM1</accession>
<sequence>MKQIIERLNDLQEIILEPNFTNKKGLGGEIGFYIFDYDAADELVVRQAIPELIQYSQKRNEALQFQVFDLYDMMIRFFEKRGYIEKNIKMEQQKSSEELFSVMRKALKIATNRDVFVQTIKEELQPGAIVFITGIGKIYPILRSHVLLNNLQIVIEDQPLILFFPGTYEDNKMQLFGEFKDDHYYRAFQLVGR</sequence>
<dbReference type="InterPro" id="IPR014858">
    <property type="entry name" value="BrxB"/>
</dbReference>
<comment type="caution">
    <text evidence="1">The sequence shown here is derived from an EMBL/GenBank/DDBJ whole genome shotgun (WGS) entry which is preliminary data.</text>
</comment>
<evidence type="ECO:0000313" key="1">
    <source>
        <dbReference type="EMBL" id="PTQ83308.1"/>
    </source>
</evidence>
<name>A0A2T5IHM1_9LACT</name>
<dbReference type="EMBL" id="QAOM01000014">
    <property type="protein sequence ID" value="PTQ83308.1"/>
    <property type="molecule type" value="Genomic_DNA"/>
</dbReference>
<protein>
    <submittedName>
        <fullName evidence="1">Uncharacterized protein DUF1788</fullName>
    </submittedName>
</protein>
<gene>
    <name evidence="1" type="ORF">C8U37_11464</name>
</gene>
<keyword evidence="2" id="KW-1185">Reference proteome</keyword>